<dbReference type="SUPFAM" id="SSF52540">
    <property type="entry name" value="P-loop containing nucleoside triphosphate hydrolases"/>
    <property type="match status" value="1"/>
</dbReference>
<reference evidence="3 4" key="1">
    <citation type="submission" date="2017-09" db="EMBL/GenBank/DDBJ databases">
        <title>Depth-based differentiation of microbial function through sediment-hosted aquifers and enrichment of novel symbionts in the deep terrestrial subsurface.</title>
        <authorList>
            <person name="Probst A.J."/>
            <person name="Ladd B."/>
            <person name="Jarett J.K."/>
            <person name="Geller-Mcgrath D.E."/>
            <person name="Sieber C.M."/>
            <person name="Emerson J.B."/>
            <person name="Anantharaman K."/>
            <person name="Thomas B.C."/>
            <person name="Malmstrom R."/>
            <person name="Stieglmeier M."/>
            <person name="Klingl A."/>
            <person name="Woyke T."/>
            <person name="Ryan C.M."/>
            <person name="Banfield J.F."/>
        </authorList>
    </citation>
    <scope>NUCLEOTIDE SEQUENCE [LARGE SCALE GENOMIC DNA]</scope>
    <source>
        <strain evidence="3">CG11_big_fil_rev_8_21_14_0_20_46_11</strain>
    </source>
</reference>
<evidence type="ECO:0000313" key="4">
    <source>
        <dbReference type="Proteomes" id="UP000229342"/>
    </source>
</evidence>
<organism evidence="3 4">
    <name type="scientific">Candidatus Taylorbacteria bacterium CG11_big_fil_rev_8_21_14_0_20_46_11</name>
    <dbReference type="NCBI Taxonomy" id="1975025"/>
    <lineage>
        <taxon>Bacteria</taxon>
        <taxon>Candidatus Tayloriibacteriota</taxon>
    </lineage>
</organism>
<dbReference type="AlphaFoldDB" id="A0A2H0KDX5"/>
<protein>
    <submittedName>
        <fullName evidence="3">Uncharacterized protein</fullName>
    </submittedName>
</protein>
<dbReference type="GO" id="GO:0005524">
    <property type="term" value="F:ATP binding"/>
    <property type="evidence" value="ECO:0007669"/>
    <property type="project" value="UniProtKB-KW"/>
</dbReference>
<dbReference type="Gene3D" id="3.40.50.300">
    <property type="entry name" value="P-loop containing nucleotide triphosphate hydrolases"/>
    <property type="match status" value="1"/>
</dbReference>
<accession>A0A2H0KDX5</accession>
<dbReference type="EMBL" id="PCVG01000042">
    <property type="protein sequence ID" value="PIQ68604.1"/>
    <property type="molecule type" value="Genomic_DNA"/>
</dbReference>
<dbReference type="Proteomes" id="UP000229342">
    <property type="component" value="Unassembled WGS sequence"/>
</dbReference>
<dbReference type="InterPro" id="IPR027417">
    <property type="entry name" value="P-loop_NTPase"/>
</dbReference>
<name>A0A2H0KDX5_9BACT</name>
<gene>
    <name evidence="3" type="ORF">COV91_03345</name>
</gene>
<evidence type="ECO:0000313" key="3">
    <source>
        <dbReference type="EMBL" id="PIQ68604.1"/>
    </source>
</evidence>
<dbReference type="Pfam" id="PF08433">
    <property type="entry name" value="KTI12"/>
    <property type="match status" value="1"/>
</dbReference>
<sequence length="123" mass="14127">MPNILEELGFDWDAGRLPDEAGWKKVFDSSYEQTKDALKDNLNVLYDSTNHTKSSRNGLRKVAQEVGAETGVIFVDVPTEVVWKRWEENARQKNRSVVAKELVEQTIQSFEMPTDDEQVLQLQ</sequence>
<comment type="caution">
    <text evidence="3">The sequence shown here is derived from an EMBL/GenBank/DDBJ whole genome shotgun (WGS) entry which is preliminary data.</text>
</comment>
<keyword evidence="2" id="KW-0067">ATP-binding</keyword>
<keyword evidence="1" id="KW-0547">Nucleotide-binding</keyword>
<proteinExistence type="predicted"/>
<evidence type="ECO:0000256" key="2">
    <source>
        <dbReference type="ARBA" id="ARBA00022840"/>
    </source>
</evidence>
<dbReference type="InterPro" id="IPR013641">
    <property type="entry name" value="KTI12/PSTK"/>
</dbReference>
<evidence type="ECO:0000256" key="1">
    <source>
        <dbReference type="ARBA" id="ARBA00022741"/>
    </source>
</evidence>